<feature type="transmembrane region" description="Helical" evidence="2">
    <location>
        <begin position="449"/>
        <end position="474"/>
    </location>
</feature>
<dbReference type="AlphaFoldDB" id="A0A8A3PKR9"/>
<proteinExistence type="predicted"/>
<evidence type="ECO:0008006" key="5">
    <source>
        <dbReference type="Google" id="ProtNLM"/>
    </source>
</evidence>
<accession>A0A8A3PKR9</accession>
<feature type="compositionally biased region" description="Pro residues" evidence="1">
    <location>
        <begin position="240"/>
        <end position="259"/>
    </location>
</feature>
<protein>
    <recommendedName>
        <fullName evidence="5">Transmembrane protein</fullName>
    </recommendedName>
</protein>
<feature type="compositionally biased region" description="Polar residues" evidence="1">
    <location>
        <begin position="79"/>
        <end position="95"/>
    </location>
</feature>
<feature type="transmembrane region" description="Helical" evidence="2">
    <location>
        <begin position="331"/>
        <end position="349"/>
    </location>
</feature>
<feature type="region of interest" description="Disordered" evidence="1">
    <location>
        <begin position="1"/>
        <end position="153"/>
    </location>
</feature>
<dbReference type="Proteomes" id="UP000672032">
    <property type="component" value="Chromosome 5"/>
</dbReference>
<keyword evidence="2" id="KW-0472">Membrane</keyword>
<evidence type="ECO:0000313" key="3">
    <source>
        <dbReference type="EMBL" id="QSZ35579.1"/>
    </source>
</evidence>
<keyword evidence="2" id="KW-0812">Transmembrane</keyword>
<keyword evidence="2" id="KW-1133">Transmembrane helix</keyword>
<feature type="region of interest" description="Disordered" evidence="1">
    <location>
        <begin position="196"/>
        <end position="223"/>
    </location>
</feature>
<feature type="region of interest" description="Disordered" evidence="1">
    <location>
        <begin position="240"/>
        <end position="275"/>
    </location>
</feature>
<evidence type="ECO:0000313" key="4">
    <source>
        <dbReference type="Proteomes" id="UP000672032"/>
    </source>
</evidence>
<organism evidence="3 4">
    <name type="scientific">Monilinia vaccinii-corymbosi</name>
    <dbReference type="NCBI Taxonomy" id="61207"/>
    <lineage>
        <taxon>Eukaryota</taxon>
        <taxon>Fungi</taxon>
        <taxon>Dikarya</taxon>
        <taxon>Ascomycota</taxon>
        <taxon>Pezizomycotina</taxon>
        <taxon>Leotiomycetes</taxon>
        <taxon>Helotiales</taxon>
        <taxon>Sclerotiniaceae</taxon>
        <taxon>Monilinia</taxon>
    </lineage>
</organism>
<evidence type="ECO:0000256" key="1">
    <source>
        <dbReference type="SAM" id="MobiDB-lite"/>
    </source>
</evidence>
<gene>
    <name evidence="3" type="ORF">DSL72_008449</name>
</gene>
<feature type="compositionally biased region" description="Pro residues" evidence="1">
    <location>
        <begin position="213"/>
        <end position="222"/>
    </location>
</feature>
<sequence>MVFNRDSKNFRSSKKPTKLPKSAASSAHPHIKMAASTPRHVSLVNNHAGSAAHGTLETPTPTPTMRKRKRKREAKSISKIPTPTGADQSRPSSIVRSADIPIATGDPASPPQNAIASPTSATTIEENMTDPVTPDRVRSSAPGLPQSSQHHTPIVTASMRSPISVSGKGLCTTALSISEPRTPPFKSVLSPVELTPTASPIEPPSSTASHVAPSPPHVPPPIQATSYTSYVSFTHTPPRIPASPLLPPPKVSPSTPLLPKPHRRPTITQQTPSAHSHSYYEYHAINRMTTRPRPAESCESYNGSDHDSFSPAAPSCRSACQSSGCIRTSMICTYLLFTCSLIWLLWMSWSTITSGDSGHRGLIGSTDGPATAVSYDADIPVVTPFVPLHAVADIVHQEDIILPAKISSIVGPTEPPNIQCLRHPHSPYNSHCPSSSPGDLPRSPLRDGFLAPLFAFMGWTVGVMVGGLATMLVIAKLTQCDGIDASWSKEGTFA</sequence>
<keyword evidence="4" id="KW-1185">Reference proteome</keyword>
<evidence type="ECO:0000256" key="2">
    <source>
        <dbReference type="SAM" id="Phobius"/>
    </source>
</evidence>
<feature type="compositionally biased region" description="Polar residues" evidence="1">
    <location>
        <begin position="111"/>
        <end position="126"/>
    </location>
</feature>
<dbReference type="OrthoDB" id="3554308at2759"/>
<name>A0A8A3PKR9_9HELO</name>
<reference evidence="3" key="1">
    <citation type="submission" date="2020-10" db="EMBL/GenBank/DDBJ databases">
        <title>Genome Sequence of Monilinia vaccinii-corymbosi Sheds Light on Mummy Berry Disease Infection of Blueberry and Mating Type.</title>
        <authorList>
            <person name="Yow A.G."/>
            <person name="Zhang Y."/>
            <person name="Bansal K."/>
            <person name="Eacker S.M."/>
            <person name="Sullivan S."/>
            <person name="Liachko I."/>
            <person name="Cubeta M.A."/>
            <person name="Rollins J.A."/>
            <person name="Ashrafi H."/>
        </authorList>
    </citation>
    <scope>NUCLEOTIDE SEQUENCE</scope>
    <source>
        <strain evidence="3">RL-1</strain>
    </source>
</reference>
<feature type="compositionally biased region" description="Polar residues" evidence="1">
    <location>
        <begin position="266"/>
        <end position="275"/>
    </location>
</feature>
<dbReference type="EMBL" id="CP063409">
    <property type="protein sequence ID" value="QSZ35579.1"/>
    <property type="molecule type" value="Genomic_DNA"/>
</dbReference>